<dbReference type="Gene3D" id="3.40.50.620">
    <property type="entry name" value="HUPs"/>
    <property type="match status" value="2"/>
</dbReference>
<protein>
    <recommendedName>
        <fullName evidence="2">UspA domain-containing protein</fullName>
    </recommendedName>
</protein>
<evidence type="ECO:0000313" key="3">
    <source>
        <dbReference type="EMBL" id="ODA29783.1"/>
    </source>
</evidence>
<dbReference type="InterPro" id="IPR006015">
    <property type="entry name" value="Universal_stress_UspA"/>
</dbReference>
<dbReference type="PANTHER" id="PTHR46268:SF6">
    <property type="entry name" value="UNIVERSAL STRESS PROTEIN UP12"/>
    <property type="match status" value="1"/>
</dbReference>
<dbReference type="PANTHER" id="PTHR46268">
    <property type="entry name" value="STRESS RESPONSE PROTEIN NHAX"/>
    <property type="match status" value="1"/>
</dbReference>
<comment type="similarity">
    <text evidence="1">Belongs to the universal stress protein A family.</text>
</comment>
<feature type="domain" description="UspA" evidence="2">
    <location>
        <begin position="19"/>
        <end position="154"/>
    </location>
</feature>
<organism evidence="3 4">
    <name type="scientific">Planctopirus hydrillae</name>
    <dbReference type="NCBI Taxonomy" id="1841610"/>
    <lineage>
        <taxon>Bacteria</taxon>
        <taxon>Pseudomonadati</taxon>
        <taxon>Planctomycetota</taxon>
        <taxon>Planctomycetia</taxon>
        <taxon>Planctomycetales</taxon>
        <taxon>Planctomycetaceae</taxon>
        <taxon>Planctopirus</taxon>
    </lineage>
</organism>
<reference evidence="3 4" key="1">
    <citation type="submission" date="2016-05" db="EMBL/GenBank/DDBJ databases">
        <title>Genomic and physiological characterization of Planctopirus sp. isolated from fresh water lake.</title>
        <authorList>
            <person name="Subhash Y."/>
            <person name="Ramana C."/>
        </authorList>
    </citation>
    <scope>NUCLEOTIDE SEQUENCE [LARGE SCALE GENOMIC DNA]</scope>
    <source>
        <strain evidence="3 4">JC280</strain>
    </source>
</reference>
<keyword evidence="4" id="KW-1185">Reference proteome</keyword>
<evidence type="ECO:0000256" key="1">
    <source>
        <dbReference type="ARBA" id="ARBA00008791"/>
    </source>
</evidence>
<dbReference type="InterPro" id="IPR014729">
    <property type="entry name" value="Rossmann-like_a/b/a_fold"/>
</dbReference>
<dbReference type="STRING" id="1841610.A6X21_07300"/>
<dbReference type="CDD" id="cd00293">
    <property type="entry name" value="USP-like"/>
    <property type="match status" value="2"/>
</dbReference>
<dbReference type="InterPro" id="IPR006016">
    <property type="entry name" value="UspA"/>
</dbReference>
<dbReference type="PRINTS" id="PR01438">
    <property type="entry name" value="UNVRSLSTRESS"/>
</dbReference>
<name>A0A1C3E972_9PLAN</name>
<dbReference type="Proteomes" id="UP000094828">
    <property type="component" value="Unassembled WGS sequence"/>
</dbReference>
<evidence type="ECO:0000313" key="4">
    <source>
        <dbReference type="Proteomes" id="UP000094828"/>
    </source>
</evidence>
<feature type="domain" description="UspA" evidence="2">
    <location>
        <begin position="161"/>
        <end position="306"/>
    </location>
</feature>
<sequence length="316" mass="34713">MHTISRIVVGVDLHEGDRLVGDELPAPTQAAISQSLEFAANRGAELIYCACLDLSPQAEELIHADVTNIYTTVEDFANQALTRLVEAATARGVKAQYQLRMGGSSRELTLLVQEVKADLLVVGARNRSVLSHTLFGSTSTKLLQICPCPVWVVKPEELREIREIAVCTDLSEDSLRALHAAIAFAHHLDARLFILHSIEFPLATYLRSAGSDEAAVDAYHQQVRTASHNTIHAHLHQTDWRTLNHGVRVELLEGSPLATIPRFVEEHGIDLTVFTTHGRTGFKQFIMGSTAQSLLPHLKSSVLALKPTDFVSPVEL</sequence>
<dbReference type="OrthoDB" id="239260at2"/>
<dbReference type="EMBL" id="LYDR01000123">
    <property type="protein sequence ID" value="ODA29783.1"/>
    <property type="molecule type" value="Genomic_DNA"/>
</dbReference>
<gene>
    <name evidence="3" type="ORF">A6X21_07300</name>
</gene>
<accession>A0A1C3E972</accession>
<dbReference type="SUPFAM" id="SSF52402">
    <property type="entry name" value="Adenine nucleotide alpha hydrolases-like"/>
    <property type="match status" value="2"/>
</dbReference>
<dbReference type="Pfam" id="PF00582">
    <property type="entry name" value="Usp"/>
    <property type="match status" value="2"/>
</dbReference>
<proteinExistence type="inferred from homology"/>
<dbReference type="RefSeq" id="WP_068849208.1">
    <property type="nucleotide sequence ID" value="NZ_LYDR01000123.1"/>
</dbReference>
<comment type="caution">
    <text evidence="3">The sequence shown here is derived from an EMBL/GenBank/DDBJ whole genome shotgun (WGS) entry which is preliminary data.</text>
</comment>
<evidence type="ECO:0000259" key="2">
    <source>
        <dbReference type="Pfam" id="PF00582"/>
    </source>
</evidence>
<dbReference type="AlphaFoldDB" id="A0A1C3E972"/>